<comment type="caution">
    <text evidence="2">The sequence shown here is derived from an EMBL/GenBank/DDBJ whole genome shotgun (WGS) entry which is preliminary data.</text>
</comment>
<dbReference type="GeneID" id="22911241"/>
<sequence length="202" mass="20961">MPTIKKSNLHMVVLCTSDEVCDWWDKFFTDNGFNANDGQYLIRPVGTSAKELSDEIIASVNELNCVLKTTTTGPPETSTHTNTDTTTTSPSSGTTTTTSLSSGTTTTTSPGSTTTDTTRGSTTTDTTPGTTPDTTPGKNQGPVIIGSAAAGTLALLLGAVGAYRQLTGAPPELDVEEEEGGNDYGNGAQREAVVAVDEQQYA</sequence>
<dbReference type="VEuPathDB" id="CryptoDB:GNI_029060"/>
<feature type="region of interest" description="Disordered" evidence="1">
    <location>
        <begin position="68"/>
        <end position="142"/>
    </location>
</feature>
<name>A0A023BB43_GRENI</name>
<proteinExistence type="predicted"/>
<organism evidence="2 3">
    <name type="scientific">Gregarina niphandrodes</name>
    <name type="common">Septate eugregarine</name>
    <dbReference type="NCBI Taxonomy" id="110365"/>
    <lineage>
        <taxon>Eukaryota</taxon>
        <taxon>Sar</taxon>
        <taxon>Alveolata</taxon>
        <taxon>Apicomplexa</taxon>
        <taxon>Conoidasida</taxon>
        <taxon>Gregarinasina</taxon>
        <taxon>Eugregarinorida</taxon>
        <taxon>Gregarinidae</taxon>
        <taxon>Gregarina</taxon>
    </lineage>
</organism>
<reference evidence="2" key="1">
    <citation type="submission" date="2013-12" db="EMBL/GenBank/DDBJ databases">
        <authorList>
            <person name="Omoto C.K."/>
            <person name="Sibley D."/>
            <person name="Venepally P."/>
            <person name="Hadjithomas M."/>
            <person name="Karamycheva S."/>
            <person name="Brunk B."/>
            <person name="Roos D."/>
            <person name="Caler E."/>
            <person name="Lorenzi H."/>
        </authorList>
    </citation>
    <scope>NUCLEOTIDE SEQUENCE</scope>
</reference>
<protein>
    <submittedName>
        <fullName evidence="2">Uncharacterized protein</fullName>
    </submittedName>
</protein>
<accession>A0A023BB43</accession>
<feature type="compositionally biased region" description="Low complexity" evidence="1">
    <location>
        <begin position="69"/>
        <end position="136"/>
    </location>
</feature>
<evidence type="ECO:0000256" key="1">
    <source>
        <dbReference type="SAM" id="MobiDB-lite"/>
    </source>
</evidence>
<evidence type="ECO:0000313" key="2">
    <source>
        <dbReference type="EMBL" id="EZG79150.1"/>
    </source>
</evidence>
<keyword evidence="3" id="KW-1185">Reference proteome</keyword>
<evidence type="ECO:0000313" key="3">
    <source>
        <dbReference type="Proteomes" id="UP000019763"/>
    </source>
</evidence>
<dbReference type="RefSeq" id="XP_011129121.1">
    <property type="nucleotide sequence ID" value="XM_011130819.1"/>
</dbReference>
<dbReference type="EMBL" id="AFNH02000218">
    <property type="protein sequence ID" value="EZG79150.1"/>
    <property type="molecule type" value="Genomic_DNA"/>
</dbReference>
<dbReference type="AlphaFoldDB" id="A0A023BB43"/>
<gene>
    <name evidence="2" type="ORF">GNI_029060</name>
</gene>
<feature type="region of interest" description="Disordered" evidence="1">
    <location>
        <begin position="173"/>
        <end position="202"/>
    </location>
</feature>
<dbReference type="Proteomes" id="UP000019763">
    <property type="component" value="Unassembled WGS sequence"/>
</dbReference>